<organism evidence="1 2">
    <name type="scientific">Bacteroides fragilis CL07T12C05</name>
    <dbReference type="NCBI Taxonomy" id="997883"/>
    <lineage>
        <taxon>Bacteria</taxon>
        <taxon>Pseudomonadati</taxon>
        <taxon>Bacteroidota</taxon>
        <taxon>Bacteroidia</taxon>
        <taxon>Bacteroidales</taxon>
        <taxon>Bacteroidaceae</taxon>
        <taxon>Bacteroides</taxon>
    </lineage>
</organism>
<proteinExistence type="predicted"/>
<evidence type="ECO:0000313" key="1">
    <source>
        <dbReference type="EMBL" id="EIY92953.1"/>
    </source>
</evidence>
<comment type="caution">
    <text evidence="1">The sequence shown here is derived from an EMBL/GenBank/DDBJ whole genome shotgun (WGS) entry which is preliminary data.</text>
</comment>
<sequence length="37" mass="4338">MPDSCLKLIVSYVYINEKSVRYIHFGVEKDAWYSIGI</sequence>
<evidence type="ECO:0000313" key="2">
    <source>
        <dbReference type="Proteomes" id="UP000003879"/>
    </source>
</evidence>
<dbReference type="PATRIC" id="fig|997883.3.peg.3398"/>
<protein>
    <submittedName>
        <fullName evidence="1">Uncharacterized protein</fullName>
    </submittedName>
</protein>
<dbReference type="HOGENOM" id="CLU_3340036_0_0_10"/>
<dbReference type="Proteomes" id="UP000003879">
    <property type="component" value="Unassembled WGS sequence"/>
</dbReference>
<reference evidence="1 2" key="1">
    <citation type="submission" date="2012-02" db="EMBL/GenBank/DDBJ databases">
        <title>The Genome Sequence of Bacteroides fragilis CL07T12C05.</title>
        <authorList>
            <consortium name="The Broad Institute Genome Sequencing Platform"/>
            <person name="Earl A."/>
            <person name="Ward D."/>
            <person name="Feldgarden M."/>
            <person name="Gevers D."/>
            <person name="Zitomersky N.L."/>
            <person name="Coyne M.J."/>
            <person name="Comstock L.E."/>
            <person name="Young S.K."/>
            <person name="Zeng Q."/>
            <person name="Gargeya S."/>
            <person name="Fitzgerald M."/>
            <person name="Haas B."/>
            <person name="Abouelleil A."/>
            <person name="Alvarado L."/>
            <person name="Arachchi H.M."/>
            <person name="Berlin A."/>
            <person name="Chapman S.B."/>
            <person name="Gearin G."/>
            <person name="Goldberg J."/>
            <person name="Griggs A."/>
            <person name="Gujja S."/>
            <person name="Hansen M."/>
            <person name="Heiman D."/>
            <person name="Howarth C."/>
            <person name="Larimer J."/>
            <person name="Lui A."/>
            <person name="MacDonald P.J.P."/>
            <person name="McCowen C."/>
            <person name="Montmayeur A."/>
            <person name="Murphy C."/>
            <person name="Neiman D."/>
            <person name="Pearson M."/>
            <person name="Priest M."/>
            <person name="Roberts A."/>
            <person name="Saif S."/>
            <person name="Shea T."/>
            <person name="Sisk P."/>
            <person name="Stolte C."/>
            <person name="Sykes S."/>
            <person name="Wortman J."/>
            <person name="Nusbaum C."/>
            <person name="Birren B."/>
        </authorList>
    </citation>
    <scope>NUCLEOTIDE SEQUENCE [LARGE SCALE GENOMIC DNA]</scope>
    <source>
        <strain evidence="1 2">CL07T12C05</strain>
    </source>
</reference>
<accession>A0A0E2ALU2</accession>
<name>A0A0E2ALU2_BACFG</name>
<dbReference type="EMBL" id="AGXN01000019">
    <property type="protein sequence ID" value="EIY92953.1"/>
    <property type="molecule type" value="Genomic_DNA"/>
</dbReference>
<dbReference type="AlphaFoldDB" id="A0A0E2ALU2"/>
<gene>
    <name evidence="1" type="ORF">HMPREF1056_03241</name>
</gene>